<organism evidence="2 3">
    <name type="scientific">Pseudomonas saponiphila</name>
    <dbReference type="NCBI Taxonomy" id="556534"/>
    <lineage>
        <taxon>Bacteria</taxon>
        <taxon>Pseudomonadati</taxon>
        <taxon>Pseudomonadota</taxon>
        <taxon>Gammaproteobacteria</taxon>
        <taxon>Pseudomonadales</taxon>
        <taxon>Pseudomonadaceae</taxon>
        <taxon>Pseudomonas</taxon>
    </lineage>
</organism>
<keyword evidence="3" id="KW-1185">Reference proteome</keyword>
<keyword evidence="1" id="KW-0732">Signal</keyword>
<proteinExistence type="predicted"/>
<evidence type="ECO:0000256" key="1">
    <source>
        <dbReference type="SAM" id="SignalP"/>
    </source>
</evidence>
<accession>A0A1H4PY49</accession>
<sequence>MRNILLLGTLMIFCGAAHAEGVPLFNVSCPGNLAVSADQGGPIYINGKVVKSNAVDDRHFQVKTAEITLAINVEDDDSVTVKYTDKHGASGLCEAVDD</sequence>
<feature type="chain" id="PRO_5011479438" evidence="1">
    <location>
        <begin position="20"/>
        <end position="98"/>
    </location>
</feature>
<evidence type="ECO:0000313" key="2">
    <source>
        <dbReference type="EMBL" id="SEC12306.1"/>
    </source>
</evidence>
<dbReference type="AlphaFoldDB" id="A0A1H4PY49"/>
<dbReference type="EMBL" id="FNTJ01000001">
    <property type="protein sequence ID" value="SEC12306.1"/>
    <property type="molecule type" value="Genomic_DNA"/>
</dbReference>
<gene>
    <name evidence="2" type="ORF">SAMN05216178_3533</name>
</gene>
<protein>
    <submittedName>
        <fullName evidence="2">Uncharacterized protein</fullName>
    </submittedName>
</protein>
<name>A0A1H4PY49_9PSED</name>
<feature type="signal peptide" evidence="1">
    <location>
        <begin position="1"/>
        <end position="19"/>
    </location>
</feature>
<evidence type="ECO:0000313" key="3">
    <source>
        <dbReference type="Proteomes" id="UP000198982"/>
    </source>
</evidence>
<dbReference type="RefSeq" id="WP_092315563.1">
    <property type="nucleotide sequence ID" value="NZ_FNTJ01000001.1"/>
</dbReference>
<reference evidence="3" key="1">
    <citation type="submission" date="2016-10" db="EMBL/GenBank/DDBJ databases">
        <authorList>
            <person name="Varghese N."/>
            <person name="Submissions S."/>
        </authorList>
    </citation>
    <scope>NUCLEOTIDE SEQUENCE [LARGE SCALE GENOMIC DNA]</scope>
    <source>
        <strain evidence="3">DSM 9751</strain>
    </source>
</reference>
<dbReference type="Proteomes" id="UP000198982">
    <property type="component" value="Unassembled WGS sequence"/>
</dbReference>